<feature type="domain" description="Immunity protein Imm33" evidence="1">
    <location>
        <begin position="13"/>
        <end position="93"/>
    </location>
</feature>
<dbReference type="Proteomes" id="UP001201463">
    <property type="component" value="Unassembled WGS sequence"/>
</dbReference>
<sequence>MSKKSEILRCAAIVCSHVAKDRKPILVADRETPEDPADSGWQFLCGAEFEEWNLAQVWSLGEVIDVEPTLEPFINMNAGSRLVRNSAQDEWMQLPGEVEKH</sequence>
<evidence type="ECO:0000313" key="2">
    <source>
        <dbReference type="EMBL" id="MCE4538543.1"/>
    </source>
</evidence>
<keyword evidence="3" id="KW-1185">Reference proteome</keyword>
<organism evidence="2 3">
    <name type="scientific">Pelomonas caseinilytica</name>
    <dbReference type="NCBI Taxonomy" id="2906763"/>
    <lineage>
        <taxon>Bacteria</taxon>
        <taxon>Pseudomonadati</taxon>
        <taxon>Pseudomonadota</taxon>
        <taxon>Betaproteobacteria</taxon>
        <taxon>Burkholderiales</taxon>
        <taxon>Sphaerotilaceae</taxon>
        <taxon>Roseateles</taxon>
    </lineage>
</organism>
<gene>
    <name evidence="2" type="ORF">LXT12_14925</name>
</gene>
<reference evidence="2 3" key="1">
    <citation type="submission" date="2021-12" db="EMBL/GenBank/DDBJ databases">
        <title>Genome seq of p7.</title>
        <authorList>
            <person name="Seo T."/>
        </authorList>
    </citation>
    <scope>NUCLEOTIDE SEQUENCE [LARGE SCALE GENOMIC DNA]</scope>
    <source>
        <strain evidence="2 3">P7</strain>
    </source>
</reference>
<dbReference type="InterPro" id="IPR018689">
    <property type="entry name" value="Imm33_dom"/>
</dbReference>
<protein>
    <submittedName>
        <fullName evidence="2">DUF2185 domain-containing protein</fullName>
    </submittedName>
</protein>
<dbReference type="EMBL" id="JAJTWT010000006">
    <property type="protein sequence ID" value="MCE4538543.1"/>
    <property type="molecule type" value="Genomic_DNA"/>
</dbReference>
<evidence type="ECO:0000259" key="1">
    <source>
        <dbReference type="Pfam" id="PF09951"/>
    </source>
</evidence>
<accession>A0ABS8XIZ3</accession>
<comment type="caution">
    <text evidence="2">The sequence shown here is derived from an EMBL/GenBank/DDBJ whole genome shotgun (WGS) entry which is preliminary data.</text>
</comment>
<evidence type="ECO:0000313" key="3">
    <source>
        <dbReference type="Proteomes" id="UP001201463"/>
    </source>
</evidence>
<name>A0ABS8XIZ3_9BURK</name>
<dbReference type="RefSeq" id="WP_233392990.1">
    <property type="nucleotide sequence ID" value="NZ_JAJTWT010000006.1"/>
</dbReference>
<dbReference type="Pfam" id="PF09951">
    <property type="entry name" value="Imm33"/>
    <property type="match status" value="1"/>
</dbReference>
<proteinExistence type="predicted"/>